<dbReference type="EMBL" id="LT859958">
    <property type="protein sequence ID" value="SMX53966.1"/>
    <property type="molecule type" value="Genomic_DNA"/>
</dbReference>
<protein>
    <submittedName>
        <fullName evidence="3">Replication initiator protein A</fullName>
    </submittedName>
</protein>
<evidence type="ECO:0000313" key="3">
    <source>
        <dbReference type="EMBL" id="SMX53966.1"/>
    </source>
</evidence>
<gene>
    <name evidence="3" type="ORF">CFX1CAM_0901</name>
</gene>
<name>A0A1Y6K323_9CHLR</name>
<organism evidence="3 4">
    <name type="scientific">Candidatus Brevifilum fermentans</name>
    <dbReference type="NCBI Taxonomy" id="1986204"/>
    <lineage>
        <taxon>Bacteria</taxon>
        <taxon>Bacillati</taxon>
        <taxon>Chloroflexota</taxon>
        <taxon>Anaerolineae</taxon>
        <taxon>Anaerolineales</taxon>
        <taxon>Anaerolineaceae</taxon>
        <taxon>Candidatus Brevifilum</taxon>
    </lineage>
</organism>
<dbReference type="AlphaFoldDB" id="A0A1Y6K323"/>
<evidence type="ECO:0000259" key="2">
    <source>
        <dbReference type="Pfam" id="PF19481"/>
    </source>
</evidence>
<dbReference type="Proteomes" id="UP000195514">
    <property type="component" value="Chromosome I"/>
</dbReference>
<reference evidence="4" key="1">
    <citation type="submission" date="2017-05" db="EMBL/GenBank/DDBJ databases">
        <authorList>
            <person name="Kirkegaard R."/>
            <person name="Mcilroy J S."/>
        </authorList>
    </citation>
    <scope>NUCLEOTIDE SEQUENCE [LARGE SCALE GENOMIC DNA]</scope>
</reference>
<feature type="domain" description="Replication initiator A N-terminal" evidence="1">
    <location>
        <begin position="19"/>
        <end position="93"/>
    </location>
</feature>
<dbReference type="Pfam" id="PF06970">
    <property type="entry name" value="RepA_N"/>
    <property type="match status" value="1"/>
</dbReference>
<dbReference type="InterPro" id="IPR046059">
    <property type="entry name" value="DUF6017"/>
</dbReference>
<dbReference type="Pfam" id="PF19481">
    <property type="entry name" value="DUF6017"/>
    <property type="match status" value="1"/>
</dbReference>
<evidence type="ECO:0000259" key="1">
    <source>
        <dbReference type="Pfam" id="PF06970"/>
    </source>
</evidence>
<dbReference type="OrthoDB" id="89978at2"/>
<dbReference type="InterPro" id="IPR010724">
    <property type="entry name" value="RepA_N"/>
</dbReference>
<accession>A0A1Y6K323</accession>
<evidence type="ECO:0000313" key="4">
    <source>
        <dbReference type="Proteomes" id="UP000195514"/>
    </source>
</evidence>
<feature type="domain" description="DUF6017" evidence="2">
    <location>
        <begin position="199"/>
        <end position="307"/>
    </location>
</feature>
<proteinExistence type="predicted"/>
<dbReference type="KEGG" id="abat:CFX1CAM_0901"/>
<sequence>MLKSHQFDYYYGKQAEQFTFYRIPKRLFTDSTFADLSSAAKVLYGLMLDRMSLSVSNEWKDDQDRVFIYFTLTEIQELMNCGHNKAVRLLAELDSIKGIGLIERVKQGMGRPNRIYVMNFLVSEEIKDFPKEEVMTSEKGKSRVPEKGSQDFPKKELINTDLNKTEVNETEKNESNRSIYPSKNSHAIEKENEMDRWMEYRDVFKKNIDYEIMMQRYPDSIPEILEILVETACSGSKYFRINSSQIPAERVRERLLSLNSMHVEYVLDAMRDNSSDVKNIRAFLLSALYNASKTINSYYQAKVNHDLYGNPKQGW</sequence>
<keyword evidence="4" id="KW-1185">Reference proteome</keyword>